<dbReference type="InterPro" id="IPR003593">
    <property type="entry name" value="AAA+_ATPase"/>
</dbReference>
<reference evidence="10" key="1">
    <citation type="submission" date="2017-10" db="EMBL/GenBank/DDBJ databases">
        <authorList>
            <person name="Frank J."/>
        </authorList>
    </citation>
    <scope>NUCLEOTIDE SEQUENCE [LARGE SCALE GENOMIC DNA]</scope>
</reference>
<evidence type="ECO:0000256" key="6">
    <source>
        <dbReference type="ARBA" id="ARBA00022840"/>
    </source>
</evidence>
<name>A0A2C9CGH4_KUEST</name>
<dbReference type="GO" id="GO:0016887">
    <property type="term" value="F:ATP hydrolysis activity"/>
    <property type="evidence" value="ECO:0007669"/>
    <property type="project" value="InterPro"/>
</dbReference>
<evidence type="ECO:0000256" key="5">
    <source>
        <dbReference type="ARBA" id="ARBA00022741"/>
    </source>
</evidence>
<dbReference type="GO" id="GO:0140359">
    <property type="term" value="F:ABC-type transporter activity"/>
    <property type="evidence" value="ECO:0007669"/>
    <property type="project" value="InterPro"/>
</dbReference>
<dbReference type="InterPro" id="IPR011527">
    <property type="entry name" value="ABC1_TM_dom"/>
</dbReference>
<dbReference type="AlphaFoldDB" id="A0A2C9CGH4"/>
<comment type="subcellular location">
    <subcellularLocation>
        <location evidence="1">Cell membrane</location>
        <topology evidence="1">Multi-pass membrane protein</topology>
    </subcellularLocation>
</comment>
<sequence length="618" mass="70536">MKTIFSKFLYLFNRREKLQIFALFILILVSALFETFGVGLMYPFISILKNPEVIHSYRILHWFYVFMGMGSLKEFLIWAVIGLIAFYLLKNVFLVLLAYAQSRFIYNKQILFAHRLFVFYLNQPYTFHVQRNTAELLHKINVTVSTLFSGFLLYAIMFVIEIITTLSILCLLIILKPLPSIIAVSVLGIITIFFYKLIRKKIGKLGEMRHHFGEQMVRWVTQGLGGIKETKVLGREGFFANEYNKNSKGYVNAERFLYVINQLPRPFLETICILSMFLIMLLMMAQNKDLGSIIPTLSLFAMAAFRIIPSMNRIFAAATLMRYNSSSVEIVYNELTSFDKHPASFERAPADVIAKTVDKPKTPAVSFPAGESFFDNAIELKNVSYQYPNTEKAVLNGISLVIPKHYSIGFVGPSGAGKTTLVDVIIGLLTPTHGEVLVDGKIMKDNLSDWQRRIGYIPQSIYLSDDTIRRNIAFGLPDEQIDEDQIWSVLESAQLKEFVNNLPDKLGTFVGERGIRLSGGQRQRIGIARALYRNPEVLVMDEGTASLDNETEWEIMQTVKNLRGEKTTIIIAHRLSTIKNCNLLYFIKDGTITDYGVYDELFDKSQEFKSMVMATEYK</sequence>
<dbReference type="InterPro" id="IPR027417">
    <property type="entry name" value="P-loop_NTPase"/>
</dbReference>
<dbReference type="SUPFAM" id="SSF90123">
    <property type="entry name" value="ABC transporter transmembrane region"/>
    <property type="match status" value="1"/>
</dbReference>
<dbReference type="GO" id="GO:0034040">
    <property type="term" value="F:ATPase-coupled lipid transmembrane transporter activity"/>
    <property type="evidence" value="ECO:0007669"/>
    <property type="project" value="TreeGrafter"/>
</dbReference>
<dbReference type="InterPro" id="IPR036640">
    <property type="entry name" value="ABC1_TM_sf"/>
</dbReference>
<protein>
    <submittedName>
        <fullName evidence="9">Uncharacterized protein</fullName>
    </submittedName>
</protein>
<keyword evidence="2" id="KW-0813">Transport</keyword>
<organism evidence="9 10">
    <name type="scientific">Kuenenia stuttgartiensis</name>
    <dbReference type="NCBI Taxonomy" id="174633"/>
    <lineage>
        <taxon>Bacteria</taxon>
        <taxon>Pseudomonadati</taxon>
        <taxon>Planctomycetota</taxon>
        <taxon>Candidatus Brocadiia</taxon>
        <taxon>Candidatus Brocadiales</taxon>
        <taxon>Candidatus Brocadiaceae</taxon>
        <taxon>Candidatus Kuenenia</taxon>
    </lineage>
</organism>
<evidence type="ECO:0000256" key="8">
    <source>
        <dbReference type="ARBA" id="ARBA00023136"/>
    </source>
</evidence>
<evidence type="ECO:0000256" key="1">
    <source>
        <dbReference type="ARBA" id="ARBA00004651"/>
    </source>
</evidence>
<dbReference type="Proteomes" id="UP000221734">
    <property type="component" value="Chromosome Kuenenia_stuttgartiensis_MBR1"/>
</dbReference>
<dbReference type="InterPro" id="IPR017871">
    <property type="entry name" value="ABC_transporter-like_CS"/>
</dbReference>
<keyword evidence="6" id="KW-0067">ATP-binding</keyword>
<accession>A0A2C9CGH4</accession>
<dbReference type="InterPro" id="IPR003439">
    <property type="entry name" value="ABC_transporter-like_ATP-bd"/>
</dbReference>
<dbReference type="Gene3D" id="3.40.50.300">
    <property type="entry name" value="P-loop containing nucleotide triphosphate hydrolases"/>
    <property type="match status" value="1"/>
</dbReference>
<dbReference type="PROSITE" id="PS50929">
    <property type="entry name" value="ABC_TM1F"/>
    <property type="match status" value="1"/>
</dbReference>
<dbReference type="SMART" id="SM00382">
    <property type="entry name" value="AAA"/>
    <property type="match status" value="1"/>
</dbReference>
<dbReference type="Gene3D" id="1.20.1560.10">
    <property type="entry name" value="ABC transporter type 1, transmembrane domain"/>
    <property type="match status" value="1"/>
</dbReference>
<evidence type="ECO:0000256" key="7">
    <source>
        <dbReference type="ARBA" id="ARBA00022989"/>
    </source>
</evidence>
<dbReference type="InterPro" id="IPR039421">
    <property type="entry name" value="Type_1_exporter"/>
</dbReference>
<dbReference type="PROSITE" id="PS00211">
    <property type="entry name" value="ABC_TRANSPORTER_1"/>
    <property type="match status" value="1"/>
</dbReference>
<keyword evidence="5" id="KW-0547">Nucleotide-binding</keyword>
<dbReference type="SUPFAM" id="SSF52540">
    <property type="entry name" value="P-loop containing nucleoside triphosphate hydrolases"/>
    <property type="match status" value="1"/>
</dbReference>
<keyword evidence="10" id="KW-1185">Reference proteome</keyword>
<keyword evidence="3" id="KW-1003">Cell membrane</keyword>
<dbReference type="GO" id="GO:0005524">
    <property type="term" value="F:ATP binding"/>
    <property type="evidence" value="ECO:0007669"/>
    <property type="project" value="UniProtKB-KW"/>
</dbReference>
<keyword evidence="8" id="KW-0472">Membrane</keyword>
<dbReference type="PANTHER" id="PTHR24221">
    <property type="entry name" value="ATP-BINDING CASSETTE SUB-FAMILY B"/>
    <property type="match status" value="1"/>
</dbReference>
<dbReference type="EMBL" id="LT934425">
    <property type="protein sequence ID" value="SOH04786.1"/>
    <property type="molecule type" value="Genomic_DNA"/>
</dbReference>
<dbReference type="PANTHER" id="PTHR24221:SF654">
    <property type="entry name" value="ATP-BINDING CASSETTE SUB-FAMILY B MEMBER 6"/>
    <property type="match status" value="1"/>
</dbReference>
<proteinExistence type="predicted"/>
<keyword evidence="7" id="KW-1133">Transmembrane helix</keyword>
<evidence type="ECO:0000313" key="9">
    <source>
        <dbReference type="EMBL" id="SOH04786.1"/>
    </source>
</evidence>
<dbReference type="PROSITE" id="PS50893">
    <property type="entry name" value="ABC_TRANSPORTER_2"/>
    <property type="match status" value="1"/>
</dbReference>
<evidence type="ECO:0000313" key="10">
    <source>
        <dbReference type="Proteomes" id="UP000221734"/>
    </source>
</evidence>
<evidence type="ECO:0000256" key="3">
    <source>
        <dbReference type="ARBA" id="ARBA00022475"/>
    </source>
</evidence>
<dbReference type="Pfam" id="PF00664">
    <property type="entry name" value="ABC_membrane"/>
    <property type="match status" value="1"/>
</dbReference>
<dbReference type="GO" id="GO:0005886">
    <property type="term" value="C:plasma membrane"/>
    <property type="evidence" value="ECO:0007669"/>
    <property type="project" value="UniProtKB-SubCell"/>
</dbReference>
<dbReference type="KEGG" id="kst:KSMBR1_2291"/>
<evidence type="ECO:0000256" key="4">
    <source>
        <dbReference type="ARBA" id="ARBA00022692"/>
    </source>
</evidence>
<dbReference type="Pfam" id="PF00005">
    <property type="entry name" value="ABC_tran"/>
    <property type="match status" value="1"/>
</dbReference>
<dbReference type="OrthoDB" id="9770415at2"/>
<gene>
    <name evidence="9" type="primary">msbA_2</name>
    <name evidence="9" type="ORF">KSMBR1_2291</name>
</gene>
<keyword evidence="4" id="KW-0812">Transmembrane</keyword>
<dbReference type="RefSeq" id="WP_099325459.1">
    <property type="nucleotide sequence ID" value="NZ_LT934425.1"/>
</dbReference>
<evidence type="ECO:0000256" key="2">
    <source>
        <dbReference type="ARBA" id="ARBA00022448"/>
    </source>
</evidence>
<dbReference type="FunFam" id="3.40.50.300:FF:000299">
    <property type="entry name" value="ABC transporter ATP-binding protein/permease"/>
    <property type="match status" value="1"/>
</dbReference>